<comment type="caution">
    <text evidence="5">The sequence shown here is derived from an EMBL/GenBank/DDBJ whole genome shotgun (WGS) entry which is preliminary data.</text>
</comment>
<dbReference type="STRING" id="417373.GCA_001570685_01148"/>
<evidence type="ECO:0000313" key="5">
    <source>
        <dbReference type="EMBL" id="KRL92637.1"/>
    </source>
</evidence>
<gene>
    <name evidence="5" type="ORF">FC21_GL000230</name>
</gene>
<keyword evidence="6" id="KW-1185">Reference proteome</keyword>
<dbReference type="Pfam" id="PF15983">
    <property type="entry name" value="DUF4767"/>
    <property type="match status" value="1"/>
</dbReference>
<dbReference type="PATRIC" id="fig|1423742.4.peg.242"/>
<keyword evidence="2" id="KW-1133">Transmembrane helix</keyword>
<keyword evidence="2" id="KW-0812">Transmembrane</keyword>
<feature type="region of interest" description="Disordered" evidence="1">
    <location>
        <begin position="152"/>
        <end position="178"/>
    </location>
</feature>
<dbReference type="InterPro" id="IPR026870">
    <property type="entry name" value="Zinc_ribbon_dom"/>
</dbReference>
<feature type="transmembrane region" description="Helical" evidence="2">
    <location>
        <begin position="124"/>
        <end position="143"/>
    </location>
</feature>
<dbReference type="EMBL" id="AZGC01000053">
    <property type="protein sequence ID" value="KRL92637.1"/>
    <property type="molecule type" value="Genomic_DNA"/>
</dbReference>
<evidence type="ECO:0000256" key="1">
    <source>
        <dbReference type="SAM" id="MobiDB-lite"/>
    </source>
</evidence>
<name>A0A0R1UH53_9LACO</name>
<feature type="domain" description="Zinc-ribbon" evidence="3">
    <location>
        <begin position="43"/>
        <end position="65"/>
    </location>
</feature>
<dbReference type="Proteomes" id="UP000051084">
    <property type="component" value="Unassembled WGS sequence"/>
</dbReference>
<feature type="domain" description="DUF4767" evidence="4">
    <location>
        <begin position="177"/>
        <end position="307"/>
    </location>
</feature>
<evidence type="ECO:0000256" key="2">
    <source>
        <dbReference type="SAM" id="Phobius"/>
    </source>
</evidence>
<evidence type="ECO:0000313" key="6">
    <source>
        <dbReference type="Proteomes" id="UP000051084"/>
    </source>
</evidence>
<dbReference type="Pfam" id="PF13240">
    <property type="entry name" value="Zn_Ribbon_1"/>
    <property type="match status" value="1"/>
</dbReference>
<evidence type="ECO:0000259" key="3">
    <source>
        <dbReference type="Pfam" id="PF13240"/>
    </source>
</evidence>
<organism evidence="5 6">
    <name type="scientific">Limosilactobacillus equigenerosi DSM 18793 = JCM 14505</name>
    <dbReference type="NCBI Taxonomy" id="1423742"/>
    <lineage>
        <taxon>Bacteria</taxon>
        <taxon>Bacillati</taxon>
        <taxon>Bacillota</taxon>
        <taxon>Bacilli</taxon>
        <taxon>Lactobacillales</taxon>
        <taxon>Lactobacillaceae</taxon>
        <taxon>Limosilactobacillus</taxon>
    </lineage>
</organism>
<sequence>MVNTFFILIICVFKQKNMLWLSKGNKYKRSYLTMSKNEMHPRFCGMCGNPLGNDDKFCDKCGHPVAPTTKGAEGTATGVTTLAKESMATGANPTPSRLSSSAKKQLKLPHQLGKIQLSSIKRNWLIGAGVVILIVGIFTYLHLQNNAKPSQQEIKSAEQQTSQPTASATSDQTSANSLWSAQQAKQLDEFIQSWSPTMHQSYEAYDGRHELSTATGPKYPKDLAREQVDGQTNQLGLSKDGNGKYAYNVVAIYNSNNSKRPLPSRITYFFCYHNGQPVVLVDETRDGEPSAHPTQNADVAANFNRIANAHK</sequence>
<accession>A0A0R1UH53</accession>
<dbReference type="InterPro" id="IPR031927">
    <property type="entry name" value="DUF4767"/>
</dbReference>
<protein>
    <submittedName>
        <fullName evidence="5">Uncharacterized protein</fullName>
    </submittedName>
</protein>
<keyword evidence="2" id="KW-0472">Membrane</keyword>
<proteinExistence type="predicted"/>
<dbReference type="AlphaFoldDB" id="A0A0R1UH53"/>
<evidence type="ECO:0000259" key="4">
    <source>
        <dbReference type="Pfam" id="PF15983"/>
    </source>
</evidence>
<reference evidence="5 6" key="1">
    <citation type="journal article" date="2015" name="Genome Announc.">
        <title>Expanding the biotechnology potential of lactobacilli through comparative genomics of 213 strains and associated genera.</title>
        <authorList>
            <person name="Sun Z."/>
            <person name="Harris H.M."/>
            <person name="McCann A."/>
            <person name="Guo C."/>
            <person name="Argimon S."/>
            <person name="Zhang W."/>
            <person name="Yang X."/>
            <person name="Jeffery I.B."/>
            <person name="Cooney J.C."/>
            <person name="Kagawa T.F."/>
            <person name="Liu W."/>
            <person name="Song Y."/>
            <person name="Salvetti E."/>
            <person name="Wrobel A."/>
            <person name="Rasinkangas P."/>
            <person name="Parkhill J."/>
            <person name="Rea M.C."/>
            <person name="O'Sullivan O."/>
            <person name="Ritari J."/>
            <person name="Douillard F.P."/>
            <person name="Paul Ross R."/>
            <person name="Yang R."/>
            <person name="Briner A.E."/>
            <person name="Felis G.E."/>
            <person name="de Vos W.M."/>
            <person name="Barrangou R."/>
            <person name="Klaenhammer T.R."/>
            <person name="Caufield P.W."/>
            <person name="Cui Y."/>
            <person name="Zhang H."/>
            <person name="O'Toole P.W."/>
        </authorList>
    </citation>
    <scope>NUCLEOTIDE SEQUENCE [LARGE SCALE GENOMIC DNA]</scope>
    <source>
        <strain evidence="5 6">DSM 18793</strain>
    </source>
</reference>